<keyword evidence="2" id="KW-0238">DNA-binding</keyword>
<dbReference type="Gene3D" id="1.10.10.10">
    <property type="entry name" value="Winged helix-like DNA-binding domain superfamily/Winged helix DNA-binding domain"/>
    <property type="match status" value="1"/>
</dbReference>
<keyword evidence="6" id="KW-1185">Reference proteome</keyword>
<name>A0A934HYG0_9CLOT</name>
<dbReference type="GO" id="GO:0003677">
    <property type="term" value="F:DNA binding"/>
    <property type="evidence" value="ECO:0007669"/>
    <property type="project" value="UniProtKB-KW"/>
</dbReference>
<dbReference type="SUPFAM" id="SSF46785">
    <property type="entry name" value="Winged helix' DNA-binding domain"/>
    <property type="match status" value="1"/>
</dbReference>
<dbReference type="InterPro" id="IPR002577">
    <property type="entry name" value="HTH_HxlR"/>
</dbReference>
<evidence type="ECO:0000256" key="3">
    <source>
        <dbReference type="ARBA" id="ARBA00023163"/>
    </source>
</evidence>
<accession>A0A934HYG0</accession>
<dbReference type="PANTHER" id="PTHR33204">
    <property type="entry name" value="TRANSCRIPTIONAL REGULATOR, MARR FAMILY"/>
    <property type="match status" value="1"/>
</dbReference>
<dbReference type="Pfam" id="PF01638">
    <property type="entry name" value="HxlR"/>
    <property type="match status" value="1"/>
</dbReference>
<gene>
    <name evidence="5" type="ORF">I6U51_23520</name>
</gene>
<proteinExistence type="predicted"/>
<dbReference type="Proteomes" id="UP000622687">
    <property type="component" value="Unassembled WGS sequence"/>
</dbReference>
<keyword evidence="1" id="KW-0805">Transcription regulation</keyword>
<dbReference type="InterPro" id="IPR036390">
    <property type="entry name" value="WH_DNA-bd_sf"/>
</dbReference>
<dbReference type="RefSeq" id="WP_178910614.1">
    <property type="nucleotide sequence ID" value="NZ_JAEEGB010000049.1"/>
</dbReference>
<dbReference type="AlphaFoldDB" id="A0A934HYG0"/>
<dbReference type="InterPro" id="IPR011991">
    <property type="entry name" value="ArsR-like_HTH"/>
</dbReference>
<organism evidence="5 6">
    <name type="scientific">Clostridium aciditolerans</name>
    <dbReference type="NCBI Taxonomy" id="339861"/>
    <lineage>
        <taxon>Bacteria</taxon>
        <taxon>Bacillati</taxon>
        <taxon>Bacillota</taxon>
        <taxon>Clostridia</taxon>
        <taxon>Eubacteriales</taxon>
        <taxon>Clostridiaceae</taxon>
        <taxon>Clostridium</taxon>
    </lineage>
</organism>
<dbReference type="CDD" id="cd00090">
    <property type="entry name" value="HTH_ARSR"/>
    <property type="match status" value="1"/>
</dbReference>
<evidence type="ECO:0000256" key="2">
    <source>
        <dbReference type="ARBA" id="ARBA00023125"/>
    </source>
</evidence>
<evidence type="ECO:0000259" key="4">
    <source>
        <dbReference type="PROSITE" id="PS51118"/>
    </source>
</evidence>
<protein>
    <submittedName>
        <fullName evidence="5">Helix-turn-helix transcriptional regulator</fullName>
    </submittedName>
</protein>
<keyword evidence="3" id="KW-0804">Transcription</keyword>
<comment type="caution">
    <text evidence="5">The sequence shown here is derived from an EMBL/GenBank/DDBJ whole genome shotgun (WGS) entry which is preliminary data.</text>
</comment>
<reference evidence="5" key="1">
    <citation type="submission" date="2020-12" db="EMBL/GenBank/DDBJ databases">
        <title>Clostridium thailandense sp. nov., a novel acetogenic bacterium isolated from peat land soil in Thailand.</title>
        <authorList>
            <person name="Chaikitkaew S."/>
            <person name="Birkeland N.K."/>
        </authorList>
    </citation>
    <scope>NUCLEOTIDE SEQUENCE</scope>
    <source>
        <strain evidence="5">DSM 17425</strain>
    </source>
</reference>
<feature type="domain" description="HTH hxlR-type" evidence="4">
    <location>
        <begin position="7"/>
        <end position="106"/>
    </location>
</feature>
<dbReference type="PROSITE" id="PS51118">
    <property type="entry name" value="HTH_HXLR"/>
    <property type="match status" value="1"/>
</dbReference>
<sequence length="111" mass="12824">MTCSKLCPIEETVKLIGHKWKVLILRNLHDNGTQRFSELENGINGISQKMLTQQLRQMEADGLIIRKVYPEVPPKVEYSLSELGRSLKPVLDSMNIWGENYIKANKHLYKD</sequence>
<evidence type="ECO:0000313" key="5">
    <source>
        <dbReference type="EMBL" id="MBI6875643.1"/>
    </source>
</evidence>
<evidence type="ECO:0000256" key="1">
    <source>
        <dbReference type="ARBA" id="ARBA00023015"/>
    </source>
</evidence>
<dbReference type="EMBL" id="JAEEGB010000049">
    <property type="protein sequence ID" value="MBI6875643.1"/>
    <property type="molecule type" value="Genomic_DNA"/>
</dbReference>
<evidence type="ECO:0000313" key="6">
    <source>
        <dbReference type="Proteomes" id="UP000622687"/>
    </source>
</evidence>
<dbReference type="InterPro" id="IPR036388">
    <property type="entry name" value="WH-like_DNA-bd_sf"/>
</dbReference>